<reference evidence="1" key="1">
    <citation type="journal article" date="2014" name="Int. J. Syst. Evol. Microbiol.">
        <title>Complete genome sequence of Corynebacterium casei LMG S-19264T (=DSM 44701T), isolated from a smear-ripened cheese.</title>
        <authorList>
            <consortium name="US DOE Joint Genome Institute (JGI-PGF)"/>
            <person name="Walter F."/>
            <person name="Albersmeier A."/>
            <person name="Kalinowski J."/>
            <person name="Ruckert C."/>
        </authorList>
    </citation>
    <scope>NUCLEOTIDE SEQUENCE</scope>
    <source>
        <strain evidence="1">NBRC 110023</strain>
    </source>
</reference>
<gene>
    <name evidence="1" type="ORF">GCM10007852_03310</name>
</gene>
<keyword evidence="2" id="KW-1185">Reference proteome</keyword>
<evidence type="ECO:0000313" key="1">
    <source>
        <dbReference type="EMBL" id="GLR69423.1"/>
    </source>
</evidence>
<name>A0AA37WH22_9ALTE</name>
<dbReference type="RefSeq" id="WP_284215756.1">
    <property type="nucleotide sequence ID" value="NZ_BSOT01000005.1"/>
</dbReference>
<sequence>MDEYEYLGKLRDAYINSKTPVTLHGDSEVVINGKSYKQSIWQDTGQLVVFQVSKQGFLSSNYFCLGLNFSSNGKPKMLSNEQLWEMGIP</sequence>
<dbReference type="Proteomes" id="UP001156601">
    <property type="component" value="Unassembled WGS sequence"/>
</dbReference>
<dbReference type="AlphaFoldDB" id="A0AA37WH22"/>
<dbReference type="EMBL" id="BSOT01000005">
    <property type="protein sequence ID" value="GLR69423.1"/>
    <property type="molecule type" value="Genomic_DNA"/>
</dbReference>
<accession>A0AA37WH22</accession>
<organism evidence="1 2">
    <name type="scientific">Agaribacter marinus</name>
    <dbReference type="NCBI Taxonomy" id="1431249"/>
    <lineage>
        <taxon>Bacteria</taxon>
        <taxon>Pseudomonadati</taxon>
        <taxon>Pseudomonadota</taxon>
        <taxon>Gammaproteobacteria</taxon>
        <taxon>Alteromonadales</taxon>
        <taxon>Alteromonadaceae</taxon>
        <taxon>Agaribacter</taxon>
    </lineage>
</organism>
<comment type="caution">
    <text evidence="1">The sequence shown here is derived from an EMBL/GenBank/DDBJ whole genome shotgun (WGS) entry which is preliminary data.</text>
</comment>
<protein>
    <submittedName>
        <fullName evidence="1">Uncharacterized protein</fullName>
    </submittedName>
</protein>
<evidence type="ECO:0000313" key="2">
    <source>
        <dbReference type="Proteomes" id="UP001156601"/>
    </source>
</evidence>
<proteinExistence type="predicted"/>
<reference evidence="1" key="2">
    <citation type="submission" date="2023-01" db="EMBL/GenBank/DDBJ databases">
        <title>Draft genome sequence of Agaribacter marinus strain NBRC 110023.</title>
        <authorList>
            <person name="Sun Q."/>
            <person name="Mori K."/>
        </authorList>
    </citation>
    <scope>NUCLEOTIDE SEQUENCE</scope>
    <source>
        <strain evidence="1">NBRC 110023</strain>
    </source>
</reference>